<organism evidence="5 6">
    <name type="scientific">Idiomarina loihiensis (strain ATCC BAA-735 / DSM 15497 / L2-TR)</name>
    <dbReference type="NCBI Taxonomy" id="283942"/>
    <lineage>
        <taxon>Bacteria</taxon>
        <taxon>Pseudomonadati</taxon>
        <taxon>Pseudomonadota</taxon>
        <taxon>Gammaproteobacteria</taxon>
        <taxon>Alteromonadales</taxon>
        <taxon>Idiomarinaceae</taxon>
        <taxon>Idiomarina</taxon>
    </lineage>
</organism>
<evidence type="ECO:0000256" key="1">
    <source>
        <dbReference type="ARBA" id="ARBA00022801"/>
    </source>
</evidence>
<dbReference type="GO" id="GO:0005737">
    <property type="term" value="C:cytoplasm"/>
    <property type="evidence" value="ECO:0007669"/>
    <property type="project" value="TreeGrafter"/>
</dbReference>
<dbReference type="PANTHER" id="PTHR42714:SF2">
    <property type="entry name" value="TRNA MODIFICATION GTPASE GTPBP3, MITOCHONDRIAL"/>
    <property type="match status" value="1"/>
</dbReference>
<evidence type="ECO:0000256" key="2">
    <source>
        <dbReference type="SAM" id="Coils"/>
    </source>
</evidence>
<keyword evidence="3" id="KW-1133">Transmembrane helix</keyword>
<dbReference type="InterPro" id="IPR027417">
    <property type="entry name" value="P-loop_NTPase"/>
</dbReference>
<keyword evidence="1" id="KW-0378">Hydrolase</keyword>
<dbReference type="GO" id="GO:0005525">
    <property type="term" value="F:GTP binding"/>
    <property type="evidence" value="ECO:0007669"/>
    <property type="project" value="InterPro"/>
</dbReference>
<sequence length="821" mass="92890">MSCAAVGEFMAHLIISDEHIHADQIVMLREFIELYGLENDQEKIFKVLEGKGEERLPQLYKELEQLSKKEQEILIENSAAIVGFNRHFAKQEKQVIATLCKAANIEPSELIAAVNDIIENSTRAFNDRLASPEIQDKYSTVSLKVRRFFSRGAKREYLTTKIKESELSGPEYGNAIKKTGEIAEKDCQLVEAELSKIFSALESTRNEFQSVIKENSIDRNKASEDEVNFHTFLVDLNDRLDKQAKESNEELKDLVDKKRRAKNAFTIALMGRTKAGKSTLHYVMTGEGKEFIGVGAERTTRFNRVYEWENLKLIDTPGIGAAEAGGRSDEEIALSVVDTADVICYVVTSDSVQEVEFKFLSQIRNSNKPVFVLLNYKENIESPPPQYKKFVKSPLHWFSRDDEKNIQGTVNRIKRGIESYYDGNSVTIVPVHLMAAKMAMDDRCKADKTAFRSGSRVDNFFNEIRENVIELGQLRKSQTLLDNTACRLCRMLSVVREKQESSVKVAKDIENKQQKLLKLIDKQVKKNKSAFIRELKLTMESEHGSAKDFASENYKGKKKDIERNWKKEAERIDQQLKEKLEVKLKDSAAVVQEAVNEAMEDIAIGFDAIREADFDEQSTFNTSRLMSALGALMSTGGGAALIIIGSMSTPAGWVAAGFVVVGIFAGFCSGLVKSKERKRKEAIDAILKQANKNLDDLEQSYTEQVDKLFEEFHEKASRQLSRVLSRVSEQYRNSANLLTPYCNSLNNAINELNQQFAVRIIEFARDEQLPEERIGELKVTRDLGKKTEIETSLRISEQGIQRAEKALREKLTVKTLAKGVQ</sequence>
<dbReference type="EMBL" id="AE017340">
    <property type="protein sequence ID" value="AAV81375.1"/>
    <property type="molecule type" value="Genomic_DNA"/>
</dbReference>
<dbReference type="InterPro" id="IPR029024">
    <property type="entry name" value="TerB-like"/>
</dbReference>
<dbReference type="GO" id="GO:0016787">
    <property type="term" value="F:hydrolase activity"/>
    <property type="evidence" value="ECO:0007669"/>
    <property type="project" value="UniProtKB-KW"/>
</dbReference>
<feature type="coiled-coil region" evidence="2">
    <location>
        <begin position="237"/>
        <end position="264"/>
    </location>
</feature>
<gene>
    <name evidence="5" type="ordered locus">IL0534</name>
</gene>
<keyword evidence="2" id="KW-0175">Coiled coil</keyword>
<dbReference type="Gene3D" id="1.10.3680.10">
    <property type="entry name" value="TerB-like"/>
    <property type="match status" value="1"/>
</dbReference>
<keyword evidence="3" id="KW-0472">Membrane</keyword>
<dbReference type="SUPFAM" id="SSF52540">
    <property type="entry name" value="P-loop containing nucleoside triphosphate hydrolases"/>
    <property type="match status" value="1"/>
</dbReference>
<dbReference type="RefSeq" id="WP_011233792.1">
    <property type="nucleotide sequence ID" value="NC_006512.1"/>
</dbReference>
<dbReference type="GeneID" id="41335685"/>
<dbReference type="Proteomes" id="UP000001171">
    <property type="component" value="Chromosome"/>
</dbReference>
<dbReference type="CDD" id="cd02437">
    <property type="entry name" value="CCC1_like_1"/>
    <property type="match status" value="1"/>
</dbReference>
<dbReference type="OrthoDB" id="5295100at2"/>
<feature type="transmembrane region" description="Helical" evidence="3">
    <location>
        <begin position="651"/>
        <end position="672"/>
    </location>
</feature>
<dbReference type="InterPro" id="IPR006073">
    <property type="entry name" value="GTP-bd"/>
</dbReference>
<feature type="domain" description="G" evidence="4">
    <location>
        <begin position="266"/>
        <end position="375"/>
    </location>
</feature>
<dbReference type="GO" id="GO:0030488">
    <property type="term" value="P:tRNA methylation"/>
    <property type="evidence" value="ECO:0007669"/>
    <property type="project" value="TreeGrafter"/>
</dbReference>
<keyword evidence="6" id="KW-1185">Reference proteome</keyword>
<dbReference type="HOGENOM" id="CLU_018137_0_0_6"/>
<evidence type="ECO:0000313" key="5">
    <source>
        <dbReference type="EMBL" id="AAV81375.1"/>
    </source>
</evidence>
<reference evidence="5 6" key="1">
    <citation type="journal article" date="2004" name="Proc. Natl. Acad. Sci. U.S.A.">
        <title>Genome sequence of the deep-sea gamma-proteobacterium Idiomarina loihiensis reveals amino acid fermentation as a source of carbon and energy.</title>
        <authorList>
            <person name="Hou S."/>
            <person name="Saw J.H."/>
            <person name="Lee K.S."/>
            <person name="Freitas T.A."/>
            <person name="Belisle C."/>
            <person name="Kawarabayasi Y."/>
            <person name="Donachie S.P."/>
            <person name="Pikina A."/>
            <person name="Galperin M.Y."/>
            <person name="Koonin E.V."/>
            <person name="Makarova K.S."/>
            <person name="Omelchenko M.V."/>
            <person name="Sorokin A."/>
            <person name="Wolf Y.I."/>
            <person name="Li Q.X."/>
            <person name="Keum Y.S."/>
            <person name="Campbell S."/>
            <person name="Denery J."/>
            <person name="Aizawa S."/>
            <person name="Shibata S."/>
            <person name="Malahoff A."/>
            <person name="Alam M."/>
        </authorList>
    </citation>
    <scope>NUCLEOTIDE SEQUENCE [LARGE SCALE GENOMIC DNA]</scope>
    <source>
        <strain evidence="6">ATCC BAA-735 / DSM 15497 / L2-TR</strain>
    </source>
</reference>
<dbReference type="STRING" id="283942.IL0534"/>
<dbReference type="SUPFAM" id="SSF158682">
    <property type="entry name" value="TerB-like"/>
    <property type="match status" value="1"/>
</dbReference>
<name>Q5R085_IDILO</name>
<dbReference type="Pfam" id="PF01926">
    <property type="entry name" value="MMR_HSR1"/>
    <property type="match status" value="1"/>
</dbReference>
<protein>
    <submittedName>
        <fullName evidence="5">Predicted membrane associated GTPase</fullName>
    </submittedName>
</protein>
<evidence type="ECO:0000259" key="4">
    <source>
        <dbReference type="Pfam" id="PF01926"/>
    </source>
</evidence>
<dbReference type="AlphaFoldDB" id="Q5R085"/>
<evidence type="ECO:0000256" key="3">
    <source>
        <dbReference type="SAM" id="Phobius"/>
    </source>
</evidence>
<accession>Q5R085</accession>
<feature type="coiled-coil region" evidence="2">
    <location>
        <begin position="680"/>
        <end position="707"/>
    </location>
</feature>
<dbReference type="Gene3D" id="3.40.50.300">
    <property type="entry name" value="P-loop containing nucleotide triphosphate hydrolases"/>
    <property type="match status" value="1"/>
</dbReference>
<dbReference type="eggNOG" id="COG1160">
    <property type="taxonomic scope" value="Bacteria"/>
</dbReference>
<dbReference type="KEGG" id="ilo:IL0534"/>
<dbReference type="GO" id="GO:0002098">
    <property type="term" value="P:tRNA wobble uridine modification"/>
    <property type="evidence" value="ECO:0007669"/>
    <property type="project" value="TreeGrafter"/>
</dbReference>
<keyword evidence="3" id="KW-0812">Transmembrane</keyword>
<evidence type="ECO:0000313" key="6">
    <source>
        <dbReference type="Proteomes" id="UP000001171"/>
    </source>
</evidence>
<proteinExistence type="predicted"/>
<dbReference type="PANTHER" id="PTHR42714">
    <property type="entry name" value="TRNA MODIFICATION GTPASE GTPBP3"/>
    <property type="match status" value="1"/>
</dbReference>